<dbReference type="Proteomes" id="UP000525686">
    <property type="component" value="Unassembled WGS sequence"/>
</dbReference>
<keyword evidence="2 6" id="KW-0378">Hydrolase</keyword>
<dbReference type="Proteomes" id="UP000517765">
    <property type="component" value="Unassembled WGS sequence"/>
</dbReference>
<dbReference type="OrthoDB" id="56883at2"/>
<dbReference type="AlphaFoldDB" id="A0A5P0YME7"/>
<dbReference type="PANTHER" id="PTHR30023:SF0">
    <property type="entry name" value="PENICILLIN-SENSITIVE CARBOXYPEPTIDASE A"/>
    <property type="match status" value="1"/>
</dbReference>
<dbReference type="PRINTS" id="PR00922">
    <property type="entry name" value="DADACBPTASE3"/>
</dbReference>
<name>A0A5P0YME7_9ACTN</name>
<comment type="similarity">
    <text evidence="1">Belongs to the peptidase S13 family.</text>
</comment>
<gene>
    <name evidence="6" type="primary">dacB</name>
    <name evidence="6" type="ORF">FNX44_005910</name>
    <name evidence="4" type="ORF">H3146_04740</name>
    <name evidence="5" type="ORF">H3147_04120</name>
</gene>
<evidence type="ECO:0000256" key="1">
    <source>
        <dbReference type="ARBA" id="ARBA00006096"/>
    </source>
</evidence>
<evidence type="ECO:0000313" key="5">
    <source>
        <dbReference type="EMBL" id="MBB1258016.1"/>
    </source>
</evidence>
<dbReference type="EMBL" id="JABJWZ010000023">
    <property type="protein sequence ID" value="MBB1252677.1"/>
    <property type="molecule type" value="Genomic_DNA"/>
</dbReference>
<dbReference type="Pfam" id="PF02113">
    <property type="entry name" value="Peptidase_S13"/>
    <property type="match status" value="2"/>
</dbReference>
<dbReference type="Gene3D" id="3.40.710.10">
    <property type="entry name" value="DD-peptidase/beta-lactamase superfamily"/>
    <property type="match status" value="2"/>
</dbReference>
<dbReference type="PANTHER" id="PTHR30023">
    <property type="entry name" value="D-ALANYL-D-ALANINE CARBOXYPEPTIDASE"/>
    <property type="match status" value="1"/>
</dbReference>
<dbReference type="GO" id="GO:0009002">
    <property type="term" value="F:serine-type D-Ala-D-Ala carboxypeptidase activity"/>
    <property type="evidence" value="ECO:0007669"/>
    <property type="project" value="UniProtKB-EC"/>
</dbReference>
<dbReference type="NCBIfam" id="TIGR00666">
    <property type="entry name" value="PBP4"/>
    <property type="match status" value="1"/>
</dbReference>
<comment type="caution">
    <text evidence="6">The sequence shown here is derived from an EMBL/GenBank/DDBJ whole genome shotgun (WGS) entry which is preliminary data.</text>
</comment>
<reference evidence="4" key="3">
    <citation type="journal article" name="Syst. Appl. Microbiol.">
        <title>Streptomyces alkaliterrae sp. nov., isolated from an alkaline soil, and emended descriptions of Streptomyces alkaliphilus, Streptomyces calidiresistens and Streptomyces durbertensis.</title>
        <authorList>
            <person name="Swiecimska M."/>
            <person name="Golinska P."/>
            <person name="Nouioui I."/>
            <person name="Wypij M."/>
            <person name="Rai M."/>
            <person name="Sangal V."/>
            <person name="Goodfellow M."/>
        </authorList>
    </citation>
    <scope>NUCLEOTIDE SEQUENCE</scope>
    <source>
        <strain evidence="4">OF3</strain>
        <strain evidence="5">OF8</strain>
    </source>
</reference>
<dbReference type="GO" id="GO:0006508">
    <property type="term" value="P:proteolysis"/>
    <property type="evidence" value="ECO:0007669"/>
    <property type="project" value="InterPro"/>
</dbReference>
<evidence type="ECO:0000313" key="8">
    <source>
        <dbReference type="Proteomes" id="UP000517765"/>
    </source>
</evidence>
<dbReference type="Proteomes" id="UP000320857">
    <property type="component" value="Unassembled WGS sequence"/>
</dbReference>
<evidence type="ECO:0000256" key="2">
    <source>
        <dbReference type="ARBA" id="ARBA00022801"/>
    </source>
</evidence>
<keyword evidence="6" id="KW-0645">Protease</keyword>
<feature type="region of interest" description="Disordered" evidence="3">
    <location>
        <begin position="56"/>
        <end position="114"/>
    </location>
</feature>
<organism evidence="6 7">
    <name type="scientific">Streptomyces alkaliterrae</name>
    <dbReference type="NCBI Taxonomy" id="2213162"/>
    <lineage>
        <taxon>Bacteria</taxon>
        <taxon>Bacillati</taxon>
        <taxon>Actinomycetota</taxon>
        <taxon>Actinomycetes</taxon>
        <taxon>Kitasatosporales</taxon>
        <taxon>Streptomycetaceae</taxon>
        <taxon>Streptomyces</taxon>
    </lineage>
</organism>
<dbReference type="InterPro" id="IPR012338">
    <property type="entry name" value="Beta-lactam/transpept-like"/>
</dbReference>
<dbReference type="EMBL" id="JABJXA010000014">
    <property type="protein sequence ID" value="MBB1258016.1"/>
    <property type="molecule type" value="Genomic_DNA"/>
</dbReference>
<dbReference type="GO" id="GO:0000270">
    <property type="term" value="P:peptidoglycan metabolic process"/>
    <property type="evidence" value="ECO:0007669"/>
    <property type="project" value="TreeGrafter"/>
</dbReference>
<accession>A0A5P0YME7</accession>
<dbReference type="SUPFAM" id="SSF56601">
    <property type="entry name" value="beta-lactamase/transpeptidase-like"/>
    <property type="match status" value="1"/>
</dbReference>
<protein>
    <submittedName>
        <fullName evidence="6">D-alanyl-D-alanine carboxypeptidase/D-alanyl-D-alanine-endopeptidase</fullName>
        <ecNumber evidence="6">3.4.16.4</ecNumber>
    </submittedName>
</protein>
<dbReference type="EMBL" id="VJYK02000039">
    <property type="protein sequence ID" value="MQS01418.1"/>
    <property type="molecule type" value="Genomic_DNA"/>
</dbReference>
<reference evidence="8 9" key="2">
    <citation type="submission" date="2020-05" db="EMBL/GenBank/DDBJ databases">
        <title>Classification of alakaliphilic streptomycetes isolated from an alkaline soil next to Lonar Crater, India and a proposal for the recognition of Streptomyces alkaliterrae sp. nov.</title>
        <authorList>
            <person name="Golinska P."/>
        </authorList>
    </citation>
    <scope>NUCLEOTIDE SEQUENCE [LARGE SCALE GENOMIC DNA]</scope>
    <source>
        <strain evidence="9">OF3</strain>
        <strain evidence="8">OF8</strain>
    </source>
</reference>
<evidence type="ECO:0000256" key="3">
    <source>
        <dbReference type="SAM" id="MobiDB-lite"/>
    </source>
</evidence>
<dbReference type="EC" id="3.4.16.4" evidence="6"/>
<evidence type="ECO:0000313" key="6">
    <source>
        <dbReference type="EMBL" id="MQS01418.1"/>
    </source>
</evidence>
<dbReference type="RefSeq" id="WP_143646893.1">
    <property type="nucleotide sequence ID" value="NZ_JABJWZ010000023.1"/>
</dbReference>
<evidence type="ECO:0000313" key="4">
    <source>
        <dbReference type="EMBL" id="MBB1252677.1"/>
    </source>
</evidence>
<proteinExistence type="inferred from homology"/>
<evidence type="ECO:0000313" key="7">
    <source>
        <dbReference type="Proteomes" id="UP000320857"/>
    </source>
</evidence>
<dbReference type="InterPro" id="IPR000667">
    <property type="entry name" value="Peptidase_S13"/>
</dbReference>
<sequence length="525" mass="54304">MNRWVRSLDAVDRPIRTVRLRWRTTPPRQRRTWQTATGAAAVGLAAALTAVAATGPWDSGQRKAERAWAAEQEADSGQGHTDDGRGGRPGTAPGEGPADGTDGKAKGADPAPSAEPVLAALGDRAAAPSEKGLDKALRPLLKKYEGKALGKRTTVSVVDVGTGRELFSAGGGEPVVPASTIKLATAAAALSALGGEHRIPTRAVWDARDDRVVLVGGGDPTLTESQLEALAADTAKAVRSRGLKPRSVGYDVTGYDGPQQHPIGVNDNIAPLTPLMLNAARVDDSTRGPAPRAANPAADAAVAFATMLRDNGVDTDRTVKAEAPAGWNRAKGGADGRALLAEHRSAPLAELVERMLLHSDNDLAEALARQTAMAAGKPADFAGTEKAVKARLAALDLPVERMRLVDGSGLSRGDRLSTRFLATLLARAADERRPELRPVLTGMPVAGFTGTLGGRYDTPDAADGAGLVRAKTGTLTGVNSLAGTVVDADGRLLSFAFVTTGTADPRAAQNALDTMAATIARCGCR</sequence>
<reference evidence="6 7" key="1">
    <citation type="submission" date="2019-10" db="EMBL/GenBank/DDBJ databases">
        <title>Streptomyces sp. nov., a novel actinobacterium isolated from alkaline environment.</title>
        <authorList>
            <person name="Golinska P."/>
        </authorList>
    </citation>
    <scope>NUCLEOTIDE SEQUENCE [LARGE SCALE GENOMIC DNA]</scope>
    <source>
        <strain evidence="6 7">OF1</strain>
    </source>
</reference>
<evidence type="ECO:0000313" key="9">
    <source>
        <dbReference type="Proteomes" id="UP000525686"/>
    </source>
</evidence>
<keyword evidence="6" id="KW-0121">Carboxypeptidase</keyword>
<keyword evidence="7" id="KW-1185">Reference proteome</keyword>